<feature type="region of interest" description="Disordered" evidence="1">
    <location>
        <begin position="25"/>
        <end position="63"/>
    </location>
</feature>
<feature type="compositionally biased region" description="Pro residues" evidence="1">
    <location>
        <begin position="31"/>
        <end position="41"/>
    </location>
</feature>
<dbReference type="EMBL" id="MSIF01000035">
    <property type="protein sequence ID" value="OLF04977.1"/>
    <property type="molecule type" value="Genomic_DNA"/>
</dbReference>
<evidence type="ECO:0000313" key="2">
    <source>
        <dbReference type="EMBL" id="OLF04977.1"/>
    </source>
</evidence>
<gene>
    <name evidence="2" type="ORF">BLA60_38470</name>
</gene>
<dbReference type="RefSeq" id="WP_075138024.1">
    <property type="nucleotide sequence ID" value="NZ_MSIF01000035.1"/>
</dbReference>
<feature type="region of interest" description="Disordered" evidence="1">
    <location>
        <begin position="139"/>
        <end position="177"/>
    </location>
</feature>
<feature type="compositionally biased region" description="Low complexity" evidence="1">
    <location>
        <begin position="159"/>
        <end position="177"/>
    </location>
</feature>
<dbReference type="Proteomes" id="UP000185696">
    <property type="component" value="Unassembled WGS sequence"/>
</dbReference>
<dbReference type="OrthoDB" id="3695516at2"/>
<feature type="compositionally biased region" description="Pro residues" evidence="1">
    <location>
        <begin position="148"/>
        <end position="158"/>
    </location>
</feature>
<proteinExistence type="predicted"/>
<protein>
    <submittedName>
        <fullName evidence="2">Uncharacterized protein</fullName>
    </submittedName>
</protein>
<organism evidence="2 3">
    <name type="scientific">Actinophytocola xinjiangensis</name>
    <dbReference type="NCBI Taxonomy" id="485602"/>
    <lineage>
        <taxon>Bacteria</taxon>
        <taxon>Bacillati</taxon>
        <taxon>Actinomycetota</taxon>
        <taxon>Actinomycetes</taxon>
        <taxon>Pseudonocardiales</taxon>
        <taxon>Pseudonocardiaceae</taxon>
    </lineage>
</organism>
<comment type="caution">
    <text evidence="2">The sequence shown here is derived from an EMBL/GenBank/DDBJ whole genome shotgun (WGS) entry which is preliminary data.</text>
</comment>
<accession>A0A7Z0WDR1</accession>
<evidence type="ECO:0000313" key="3">
    <source>
        <dbReference type="Proteomes" id="UP000185696"/>
    </source>
</evidence>
<keyword evidence="3" id="KW-1185">Reference proteome</keyword>
<sequence>MDRLTTGRRHVRAGSVHVTELINRQALRPGAPAPLAAPPTRTPDHARPRPTRPRPAAAEPTEPLERVMVVEPGSHRRPPSRGAQLAKLTSLGAATLVLCAAIATGAAISHQRSGETAADRPALRITGDQAMLPDQLERSLPTSGAARPPAPAATPAPEPVETTTPSPTASAPVPPAATVTAEAPRAVAPPVAAPMSDVALVRKFYELLPANPDSAFDLLAPDLLSSTLGEFLDSWSTVRRIDVLEVREHAEGVIAVVRLALADGGAMRVEQLLTVADSPRWITGAQLLSAQRN</sequence>
<reference evidence="2 3" key="1">
    <citation type="submission" date="2016-12" db="EMBL/GenBank/DDBJ databases">
        <title>The draft genome sequence of Actinophytocola xinjiangensis.</title>
        <authorList>
            <person name="Wang W."/>
            <person name="Yuan L."/>
        </authorList>
    </citation>
    <scope>NUCLEOTIDE SEQUENCE [LARGE SCALE GENOMIC DNA]</scope>
    <source>
        <strain evidence="2 3">CGMCC 4.4663</strain>
    </source>
</reference>
<name>A0A7Z0WDR1_9PSEU</name>
<dbReference type="AlphaFoldDB" id="A0A7Z0WDR1"/>
<evidence type="ECO:0000256" key="1">
    <source>
        <dbReference type="SAM" id="MobiDB-lite"/>
    </source>
</evidence>